<dbReference type="Gene3D" id="3.80.10.10">
    <property type="entry name" value="Ribonuclease Inhibitor"/>
    <property type="match status" value="1"/>
</dbReference>
<dbReference type="SUPFAM" id="SSF52047">
    <property type="entry name" value="RNI-like"/>
    <property type="match status" value="1"/>
</dbReference>
<dbReference type="OrthoDB" id="1929062at2759"/>
<dbReference type="InterPro" id="IPR032675">
    <property type="entry name" value="LRR_dom_sf"/>
</dbReference>
<organism evidence="1 2">
    <name type="scientific">Thalictrum thalictroides</name>
    <name type="common">Rue-anemone</name>
    <name type="synonym">Anemone thalictroides</name>
    <dbReference type="NCBI Taxonomy" id="46969"/>
    <lineage>
        <taxon>Eukaryota</taxon>
        <taxon>Viridiplantae</taxon>
        <taxon>Streptophyta</taxon>
        <taxon>Embryophyta</taxon>
        <taxon>Tracheophyta</taxon>
        <taxon>Spermatophyta</taxon>
        <taxon>Magnoliopsida</taxon>
        <taxon>Ranunculales</taxon>
        <taxon>Ranunculaceae</taxon>
        <taxon>Thalictroideae</taxon>
        <taxon>Thalictrum</taxon>
    </lineage>
</organism>
<dbReference type="PANTHER" id="PTHR38926">
    <property type="entry name" value="F-BOX DOMAIN CONTAINING PROTEIN, EXPRESSED"/>
    <property type="match status" value="1"/>
</dbReference>
<dbReference type="PANTHER" id="PTHR38926:SF5">
    <property type="entry name" value="F-BOX AND LEUCINE-RICH REPEAT PROTEIN 6"/>
    <property type="match status" value="1"/>
</dbReference>
<dbReference type="InterPro" id="IPR036047">
    <property type="entry name" value="F-box-like_dom_sf"/>
</dbReference>
<dbReference type="Proteomes" id="UP000554482">
    <property type="component" value="Unassembled WGS sequence"/>
</dbReference>
<comment type="caution">
    <text evidence="1">The sequence shown here is derived from an EMBL/GenBank/DDBJ whole genome shotgun (WGS) entry which is preliminary data.</text>
</comment>
<keyword evidence="2" id="KW-1185">Reference proteome</keyword>
<proteinExistence type="predicted"/>
<evidence type="ECO:0000313" key="2">
    <source>
        <dbReference type="Proteomes" id="UP000554482"/>
    </source>
</evidence>
<protein>
    <submittedName>
        <fullName evidence="1">F-box/LRR-repeat protein</fullName>
    </submittedName>
</protein>
<evidence type="ECO:0000313" key="1">
    <source>
        <dbReference type="EMBL" id="KAF5182574.1"/>
    </source>
</evidence>
<accession>A0A7J6VBV1</accession>
<name>A0A7J6VBV1_THATH</name>
<dbReference type="Gene3D" id="1.20.1280.50">
    <property type="match status" value="1"/>
</dbReference>
<dbReference type="SUPFAM" id="SSF81383">
    <property type="entry name" value="F-box domain"/>
    <property type="match status" value="1"/>
</dbReference>
<dbReference type="EMBL" id="JABWDY010034562">
    <property type="protein sequence ID" value="KAF5182574.1"/>
    <property type="molecule type" value="Genomic_DNA"/>
</dbReference>
<gene>
    <name evidence="1" type="ORF">FRX31_027839</name>
</gene>
<reference evidence="1 2" key="1">
    <citation type="submission" date="2020-06" db="EMBL/GenBank/DDBJ databases">
        <title>Transcriptomic and genomic resources for Thalictrum thalictroides and T. hernandezii: Facilitating candidate gene discovery in an emerging model plant lineage.</title>
        <authorList>
            <person name="Arias T."/>
            <person name="Riano-Pachon D.M."/>
            <person name="Di Stilio V.S."/>
        </authorList>
    </citation>
    <scope>NUCLEOTIDE SEQUENCE [LARGE SCALE GENOMIC DNA]</scope>
    <source>
        <strain evidence="2">cv. WT478/WT964</strain>
        <tissue evidence="1">Leaves</tissue>
    </source>
</reference>
<dbReference type="AlphaFoldDB" id="A0A7J6VBV1"/>
<sequence>MDEGSLSIEVRKWEDMNTDYLVKIFERVEVEILILDIPLVCKSWYKASLNPMCWKVLNFQNIPWERCKPPDPGRFLDKRKMLSTFIPSPTTPLMKIAVNRSRGIATDVMFLLLSLCENILEYVLERCMALKSLTLPRPFFFSTVEGVELRCVPKLINKWKGLESITLPTQSFFKEIVSQIYTNCENLVALTMEGRVGFEKALAIVTFLPNIKKLVLCTSKLPRKNLLLILAGFRELELLDVTNCRGFDAGDTEILSKASHIKTFKSEGTT</sequence>